<keyword evidence="2" id="KW-0378">Hydrolase</keyword>
<evidence type="ECO:0000256" key="1">
    <source>
        <dbReference type="ARBA" id="ARBA00006499"/>
    </source>
</evidence>
<name>A0A2A2I310_9GAMM</name>
<reference evidence="5 7" key="2">
    <citation type="submission" date="2018-04" db="EMBL/GenBank/DDBJ databases">
        <title>Genomic Encyclopedia of Type Strains, Phase IV (KMG-IV): sequencing the most valuable type-strain genomes for metagenomic binning, comparative biology and taxonomic classification.</title>
        <authorList>
            <person name="Goeker M."/>
        </authorList>
    </citation>
    <scope>NUCLEOTIDE SEQUENCE [LARGE SCALE GENOMIC DNA]</scope>
    <source>
        <strain evidence="5 7">DSM 28688</strain>
    </source>
</reference>
<proteinExistence type="inferred from homology"/>
<feature type="domain" description="Phospholipase/carboxylesterase/thioesterase" evidence="3">
    <location>
        <begin position="13"/>
        <end position="216"/>
    </location>
</feature>
<dbReference type="InterPro" id="IPR003140">
    <property type="entry name" value="PLipase/COase/thioEstase"/>
</dbReference>
<dbReference type="EMBL" id="QEKQ01000002">
    <property type="protein sequence ID" value="PVY78150.1"/>
    <property type="molecule type" value="Genomic_DNA"/>
</dbReference>
<dbReference type="Proteomes" id="UP000218332">
    <property type="component" value="Unassembled WGS sequence"/>
</dbReference>
<dbReference type="Pfam" id="PF02230">
    <property type="entry name" value="Abhydrolase_2"/>
    <property type="match status" value="1"/>
</dbReference>
<dbReference type="GO" id="GO:0016787">
    <property type="term" value="F:hydrolase activity"/>
    <property type="evidence" value="ECO:0007669"/>
    <property type="project" value="UniProtKB-KW"/>
</dbReference>
<dbReference type="PANTHER" id="PTHR10655">
    <property type="entry name" value="LYSOPHOSPHOLIPASE-RELATED"/>
    <property type="match status" value="1"/>
</dbReference>
<accession>A0A2A2I310</accession>
<evidence type="ECO:0000259" key="3">
    <source>
        <dbReference type="Pfam" id="PF02230"/>
    </source>
</evidence>
<evidence type="ECO:0000313" key="6">
    <source>
        <dbReference type="Proteomes" id="UP000218332"/>
    </source>
</evidence>
<evidence type="ECO:0000313" key="4">
    <source>
        <dbReference type="EMBL" id="PAV26411.1"/>
    </source>
</evidence>
<evidence type="ECO:0000313" key="5">
    <source>
        <dbReference type="EMBL" id="PVY78150.1"/>
    </source>
</evidence>
<dbReference type="AlphaFoldDB" id="A0A2A2I310"/>
<dbReference type="Gene3D" id="3.40.50.1820">
    <property type="entry name" value="alpha/beta hydrolase"/>
    <property type="match status" value="1"/>
</dbReference>
<gene>
    <name evidence="5" type="ORF">C8D92_102186</name>
    <name evidence="4" type="ORF">CF392_06150</name>
</gene>
<keyword evidence="6" id="KW-1185">Reference proteome</keyword>
<evidence type="ECO:0000313" key="7">
    <source>
        <dbReference type="Proteomes" id="UP000245887"/>
    </source>
</evidence>
<dbReference type="InterPro" id="IPR029058">
    <property type="entry name" value="AB_hydrolase_fold"/>
</dbReference>
<reference evidence="4 6" key="1">
    <citation type="submission" date="2017-07" db="EMBL/GenBank/DDBJ databases">
        <title>Tamlnaduibacter salinus (Mi-7) genome sequencing.</title>
        <authorList>
            <person name="Verma A."/>
            <person name="Krishnamurthi S."/>
        </authorList>
    </citation>
    <scope>NUCLEOTIDE SEQUENCE [LARGE SCALE GENOMIC DNA]</scope>
    <source>
        <strain evidence="4 6">Mi-7</strain>
    </source>
</reference>
<dbReference type="InterPro" id="IPR050565">
    <property type="entry name" value="LYPA1-2/EST-like"/>
</dbReference>
<dbReference type="RefSeq" id="WP_095610585.1">
    <property type="nucleotide sequence ID" value="NZ_NMPM01000024.1"/>
</dbReference>
<evidence type="ECO:0000256" key="2">
    <source>
        <dbReference type="ARBA" id="ARBA00022801"/>
    </source>
</evidence>
<comment type="similarity">
    <text evidence="1">Belongs to the AB hydrolase superfamily. AB hydrolase 2 family.</text>
</comment>
<sequence length="220" mass="24308">MTQLQAIEMETGANPDAAVIWLHGLGASGHDFEPVVPELKLPDSAAVRFIFPHAPTMPVTINGGMQMPAWHDIKSLDLERAVDEAQIRHSADLVREFIEQERERGVPSERIVLAGFSQGGAVAYELALSYPDRLAGLMALSSYFATNATIQRSEANQGLPIRVYHGTQDPMVPEALGRHSESTLRELGYNVRYQTFPMDHSVCLEEIQDIGAFLREILAL</sequence>
<organism evidence="4 6">
    <name type="scientific">Tamilnaduibacter salinus</name>
    <dbReference type="NCBI Taxonomy" id="1484056"/>
    <lineage>
        <taxon>Bacteria</taxon>
        <taxon>Pseudomonadati</taxon>
        <taxon>Pseudomonadota</taxon>
        <taxon>Gammaproteobacteria</taxon>
        <taxon>Pseudomonadales</taxon>
        <taxon>Marinobacteraceae</taxon>
        <taxon>Tamilnaduibacter</taxon>
    </lineage>
</organism>
<protein>
    <submittedName>
        <fullName evidence="4 5">Carboxylesterase</fullName>
    </submittedName>
</protein>
<dbReference type="EMBL" id="NMPM01000024">
    <property type="protein sequence ID" value="PAV26411.1"/>
    <property type="molecule type" value="Genomic_DNA"/>
</dbReference>
<dbReference type="OrthoDB" id="9801763at2"/>
<dbReference type="PANTHER" id="PTHR10655:SF17">
    <property type="entry name" value="LYSOPHOSPHOLIPASE-LIKE PROTEIN 1"/>
    <property type="match status" value="1"/>
</dbReference>
<comment type="caution">
    <text evidence="4">The sequence shown here is derived from an EMBL/GenBank/DDBJ whole genome shotgun (WGS) entry which is preliminary data.</text>
</comment>
<dbReference type="SUPFAM" id="SSF53474">
    <property type="entry name" value="alpha/beta-Hydrolases"/>
    <property type="match status" value="1"/>
</dbReference>
<dbReference type="Proteomes" id="UP000245887">
    <property type="component" value="Unassembled WGS sequence"/>
</dbReference>